<evidence type="ECO:0000313" key="4">
    <source>
        <dbReference type="RefSeq" id="XP_021292511.1"/>
    </source>
</evidence>
<dbReference type="Pfam" id="PF04749">
    <property type="entry name" value="PLAC8"/>
    <property type="match status" value="1"/>
</dbReference>
<dbReference type="RefSeq" id="XP_021292511.1">
    <property type="nucleotide sequence ID" value="XM_021436836.1"/>
</dbReference>
<dbReference type="AlphaFoldDB" id="A0A6J1B046"/>
<dbReference type="InterPro" id="IPR006461">
    <property type="entry name" value="PLAC_motif_containing"/>
</dbReference>
<name>A0A6J1B046_9ROSI</name>
<dbReference type="PANTHER" id="PTHR15907">
    <property type="entry name" value="DUF614 FAMILY PROTEIN-RELATED"/>
    <property type="match status" value="1"/>
</dbReference>
<feature type="coiled-coil region" evidence="1">
    <location>
        <begin position="497"/>
        <end position="548"/>
    </location>
</feature>
<proteinExistence type="predicted"/>
<sequence length="553" mass="62072">MGQIKTGPSVSEPHHQVQAEPEPQCQAVALLHEPTQNPASATIYQTQRSTRANEALPQQRLQQQRYQPQPNQQAYGVVQPAAPPVPSQFPPQTAQNTGPNQHQDVVPPQFVVMPPYIHGTVSQIGAASGFPVPVEGWKTGLFDCMDDPMNALITVCFPCLTFGRVAEIVDEGHTSCGTSGLLYGLIAFFIGVPCILSCAYRTKLRNKLGLVESPAPDWVTHCFCDWCALCQEYRELQQRGWDPSIGWHGNLAKRQSIQQQQHLAMMPPMNQSMQLERLSSLSPTSVNDLPKLFQKKNIGALKTIQMNNPGLSDDVDATDAEIEVANILLELSRLWIEPVVSRWGFRGRRSALEESLYLSDQSIPPPMADYAVSSQLETLSCNGENKNEDSKLATDQHVPYIEEKYASEHKVEPPDLEPTTPCNSQNKVTKIKFNPSSEIRCAQKHIQIENKPPKLEADVHPEDVTVMKKTSNKRDKEEFEEGLSNLAVPKGCLVPQKEELENEVAFWEEHKRQLLESIEKVKDYLEKRKALNLRLKALKLQGDDFERNFRTDS</sequence>
<protein>
    <submittedName>
        <fullName evidence="4">Uncharacterized protein LOC110422824</fullName>
    </submittedName>
</protein>
<dbReference type="GeneID" id="110422824"/>
<gene>
    <name evidence="4" type="primary">LOC110422824</name>
</gene>
<dbReference type="NCBIfam" id="TIGR01571">
    <property type="entry name" value="A_thal_Cys_rich"/>
    <property type="match status" value="1"/>
</dbReference>
<evidence type="ECO:0000256" key="1">
    <source>
        <dbReference type="SAM" id="Coils"/>
    </source>
</evidence>
<feature type="compositionally biased region" description="Low complexity" evidence="2">
    <location>
        <begin position="55"/>
        <end position="80"/>
    </location>
</feature>
<keyword evidence="3" id="KW-1185">Reference proteome</keyword>
<feature type="region of interest" description="Disordered" evidence="2">
    <location>
        <begin position="48"/>
        <end position="101"/>
    </location>
</feature>
<dbReference type="OrthoDB" id="1045822at2759"/>
<evidence type="ECO:0000256" key="2">
    <source>
        <dbReference type="SAM" id="MobiDB-lite"/>
    </source>
</evidence>
<organism evidence="3 4">
    <name type="scientific">Herrania umbratica</name>
    <dbReference type="NCBI Taxonomy" id="108875"/>
    <lineage>
        <taxon>Eukaryota</taxon>
        <taxon>Viridiplantae</taxon>
        <taxon>Streptophyta</taxon>
        <taxon>Embryophyta</taxon>
        <taxon>Tracheophyta</taxon>
        <taxon>Spermatophyta</taxon>
        <taxon>Magnoliopsida</taxon>
        <taxon>eudicotyledons</taxon>
        <taxon>Gunneridae</taxon>
        <taxon>Pentapetalae</taxon>
        <taxon>rosids</taxon>
        <taxon>malvids</taxon>
        <taxon>Malvales</taxon>
        <taxon>Malvaceae</taxon>
        <taxon>Byttnerioideae</taxon>
        <taxon>Herrania</taxon>
    </lineage>
</organism>
<dbReference type="Proteomes" id="UP000504621">
    <property type="component" value="Unplaced"/>
</dbReference>
<keyword evidence="1" id="KW-0175">Coiled coil</keyword>
<evidence type="ECO:0000313" key="3">
    <source>
        <dbReference type="Proteomes" id="UP000504621"/>
    </source>
</evidence>
<accession>A0A6J1B046</accession>
<feature type="region of interest" description="Disordered" evidence="2">
    <location>
        <begin position="1"/>
        <end position="24"/>
    </location>
</feature>
<reference evidence="4" key="1">
    <citation type="submission" date="2025-08" db="UniProtKB">
        <authorList>
            <consortium name="RefSeq"/>
        </authorList>
    </citation>
    <scope>IDENTIFICATION</scope>
    <source>
        <tissue evidence="4">Leaf</tissue>
    </source>
</reference>